<dbReference type="Proteomes" id="UP000007382">
    <property type="component" value="Chromosome"/>
</dbReference>
<evidence type="ECO:0000313" key="2">
    <source>
        <dbReference type="Proteomes" id="UP000007382"/>
    </source>
</evidence>
<reference evidence="2" key="2">
    <citation type="submission" date="2012-03" db="EMBL/GenBank/DDBJ databases">
        <title>The complete genome sequence of the pioneer microbe on fresh volcanic deposit, Leptospirillum ferrooxidans strain C2-3.</title>
        <authorList>
            <person name="Fujimura R."/>
            <person name="Sato Y."/>
            <person name="Nishizawa T."/>
            <person name="Nanba K."/>
            <person name="Oshima K."/>
            <person name="Hattori M."/>
            <person name="Kamijo T."/>
            <person name="Ohta H."/>
        </authorList>
    </citation>
    <scope>NUCLEOTIDE SEQUENCE [LARGE SCALE GENOMIC DNA]</scope>
    <source>
        <strain evidence="2">C2-3</strain>
    </source>
</reference>
<keyword evidence="2" id="KW-1185">Reference proteome</keyword>
<proteinExistence type="predicted"/>
<evidence type="ECO:0000313" key="1">
    <source>
        <dbReference type="EMBL" id="BAM07035.1"/>
    </source>
</evidence>
<dbReference type="STRING" id="1162668.LFE_1352"/>
<name>I0IP36_LEPFC</name>
<dbReference type="HOGENOM" id="CLU_2589348_0_0_0"/>
<sequence>MAEQARNLVKKIDPSRFTHWGKPGIRAQLLNTRTRTLVSDFLVEGDRESIHVLNAVSPAFTGSLPFARWILERYRTGEGWKTGSGNS</sequence>
<protein>
    <submittedName>
        <fullName evidence="1">FAD-dependent oxidoreductase</fullName>
    </submittedName>
</protein>
<dbReference type="RefSeq" id="WP_014449523.1">
    <property type="nucleotide sequence ID" value="NC_017094.1"/>
</dbReference>
<dbReference type="KEGG" id="lfc:LFE_1352"/>
<dbReference type="eggNOG" id="COG0579">
    <property type="taxonomic scope" value="Bacteria"/>
</dbReference>
<dbReference type="PATRIC" id="fig|1162668.3.peg.1595"/>
<reference evidence="1 2" key="1">
    <citation type="journal article" date="2012" name="J. Bacteriol.">
        <title>Complete Genome Sequence of Leptospirillum ferrooxidans Strain C2-3, Isolated from a Fresh Volcanic Ash Deposit on the Island of Miyake, Japan.</title>
        <authorList>
            <person name="Fujimura R."/>
            <person name="Sato Y."/>
            <person name="Nishizawa T."/>
            <person name="Oshima K."/>
            <person name="Kim S.-W."/>
            <person name="Hattori M."/>
            <person name="Kamijo T."/>
            <person name="Ohta H."/>
        </authorList>
    </citation>
    <scope>NUCLEOTIDE SEQUENCE [LARGE SCALE GENOMIC DNA]</scope>
    <source>
        <strain evidence="1 2">C2-3</strain>
    </source>
</reference>
<accession>I0IP36</accession>
<gene>
    <name evidence="1" type="ordered locus">LFE_1352</name>
</gene>
<dbReference type="EMBL" id="AP012342">
    <property type="protein sequence ID" value="BAM07035.1"/>
    <property type="molecule type" value="Genomic_DNA"/>
</dbReference>
<organism evidence="1 2">
    <name type="scientific">Leptospirillum ferrooxidans (strain C2-3)</name>
    <dbReference type="NCBI Taxonomy" id="1162668"/>
    <lineage>
        <taxon>Bacteria</taxon>
        <taxon>Pseudomonadati</taxon>
        <taxon>Nitrospirota</taxon>
        <taxon>Nitrospiria</taxon>
        <taxon>Nitrospirales</taxon>
        <taxon>Nitrospiraceae</taxon>
        <taxon>Leptospirillum</taxon>
    </lineage>
</organism>
<dbReference type="AlphaFoldDB" id="I0IP36"/>